<dbReference type="EMBL" id="JANPWB010000013">
    <property type="protein sequence ID" value="KAJ1110793.1"/>
    <property type="molecule type" value="Genomic_DNA"/>
</dbReference>
<proteinExistence type="predicted"/>
<keyword evidence="3" id="KW-1185">Reference proteome</keyword>
<sequence>MEVEAADRSEIFESIASRRHLTAVISWSMHSVASAERGSAGGVAEQGGIFGDAMGLGSAIASENSSWWECLLDDLPVGIVAQKGGFWGTSECHLADEESMRQREIRRRLLRGKDPELRGYGRVWPTSPWPRAIRSSGPSYVTHLPSEGETEAAAHHVAEGRGALSTPLPLVDDQRVEELPPSIQ</sequence>
<dbReference type="AlphaFoldDB" id="A0AAV7N8V2"/>
<evidence type="ECO:0000313" key="3">
    <source>
        <dbReference type="Proteomes" id="UP001066276"/>
    </source>
</evidence>
<reference evidence="2" key="1">
    <citation type="journal article" date="2022" name="bioRxiv">
        <title>Sequencing and chromosome-scale assembly of the giantPleurodeles waltlgenome.</title>
        <authorList>
            <person name="Brown T."/>
            <person name="Elewa A."/>
            <person name="Iarovenko S."/>
            <person name="Subramanian E."/>
            <person name="Araus A.J."/>
            <person name="Petzold A."/>
            <person name="Susuki M."/>
            <person name="Suzuki K.-i.T."/>
            <person name="Hayashi T."/>
            <person name="Toyoda A."/>
            <person name="Oliveira C."/>
            <person name="Osipova E."/>
            <person name="Leigh N.D."/>
            <person name="Simon A."/>
            <person name="Yun M.H."/>
        </authorList>
    </citation>
    <scope>NUCLEOTIDE SEQUENCE</scope>
    <source>
        <strain evidence="2">20211129_DDA</strain>
        <tissue evidence="2">Liver</tissue>
    </source>
</reference>
<organism evidence="2 3">
    <name type="scientific">Pleurodeles waltl</name>
    <name type="common">Iberian ribbed newt</name>
    <dbReference type="NCBI Taxonomy" id="8319"/>
    <lineage>
        <taxon>Eukaryota</taxon>
        <taxon>Metazoa</taxon>
        <taxon>Chordata</taxon>
        <taxon>Craniata</taxon>
        <taxon>Vertebrata</taxon>
        <taxon>Euteleostomi</taxon>
        <taxon>Amphibia</taxon>
        <taxon>Batrachia</taxon>
        <taxon>Caudata</taxon>
        <taxon>Salamandroidea</taxon>
        <taxon>Salamandridae</taxon>
        <taxon>Pleurodelinae</taxon>
        <taxon>Pleurodeles</taxon>
    </lineage>
</organism>
<accession>A0AAV7N8V2</accession>
<dbReference type="Proteomes" id="UP001066276">
    <property type="component" value="Chromosome 9"/>
</dbReference>
<name>A0AAV7N8V2_PLEWA</name>
<comment type="caution">
    <text evidence="2">The sequence shown here is derived from an EMBL/GenBank/DDBJ whole genome shotgun (WGS) entry which is preliminary data.</text>
</comment>
<evidence type="ECO:0000313" key="2">
    <source>
        <dbReference type="EMBL" id="KAJ1110793.1"/>
    </source>
</evidence>
<feature type="region of interest" description="Disordered" evidence="1">
    <location>
        <begin position="140"/>
        <end position="184"/>
    </location>
</feature>
<evidence type="ECO:0000256" key="1">
    <source>
        <dbReference type="SAM" id="MobiDB-lite"/>
    </source>
</evidence>
<gene>
    <name evidence="2" type="ORF">NDU88_008139</name>
</gene>
<protein>
    <submittedName>
        <fullName evidence="2">Uncharacterized protein</fullName>
    </submittedName>
</protein>